<evidence type="ECO:0000313" key="5">
    <source>
        <dbReference type="EMBL" id="ETR66003.1"/>
    </source>
</evidence>
<dbReference type="GO" id="GO:0000160">
    <property type="term" value="P:phosphorelay signal transduction system"/>
    <property type="evidence" value="ECO:0007669"/>
    <property type="project" value="UniProtKB-KW"/>
</dbReference>
<feature type="domain" description="Response regulatory" evidence="4">
    <location>
        <begin position="1"/>
        <end position="110"/>
    </location>
</feature>
<evidence type="ECO:0000256" key="3">
    <source>
        <dbReference type="PROSITE-ProRule" id="PRU00169"/>
    </source>
</evidence>
<comment type="caution">
    <text evidence="5">The sequence shown here is derived from an EMBL/GenBank/DDBJ whole genome shotgun (WGS) entry which is preliminary data.</text>
</comment>
<dbReference type="InterPro" id="IPR011006">
    <property type="entry name" value="CheY-like_superfamily"/>
</dbReference>
<dbReference type="InterPro" id="IPR001789">
    <property type="entry name" value="Sig_transdc_resp-reg_receiver"/>
</dbReference>
<evidence type="ECO:0000256" key="1">
    <source>
        <dbReference type="ARBA" id="ARBA00022553"/>
    </source>
</evidence>
<dbReference type="AlphaFoldDB" id="A0A1V1NTX8"/>
<dbReference type="Proteomes" id="UP000189670">
    <property type="component" value="Unassembled WGS sequence"/>
</dbReference>
<name>A0A1V1NTX8_9BACT</name>
<protein>
    <recommendedName>
        <fullName evidence="4">Response regulatory domain-containing protein</fullName>
    </recommendedName>
</protein>
<dbReference type="Pfam" id="PF00072">
    <property type="entry name" value="Response_reg"/>
    <property type="match status" value="1"/>
</dbReference>
<dbReference type="PANTHER" id="PTHR45339">
    <property type="entry name" value="HYBRID SIGNAL TRANSDUCTION HISTIDINE KINASE J"/>
    <property type="match status" value="1"/>
</dbReference>
<dbReference type="PANTHER" id="PTHR45339:SF1">
    <property type="entry name" value="HYBRID SIGNAL TRANSDUCTION HISTIDINE KINASE J"/>
    <property type="match status" value="1"/>
</dbReference>
<dbReference type="SMART" id="SM00448">
    <property type="entry name" value="REC"/>
    <property type="match status" value="1"/>
</dbReference>
<organism evidence="5 6">
    <name type="scientific">Candidatus Magnetoglobus multicellularis str. Araruama</name>
    <dbReference type="NCBI Taxonomy" id="890399"/>
    <lineage>
        <taxon>Bacteria</taxon>
        <taxon>Pseudomonadati</taxon>
        <taxon>Thermodesulfobacteriota</taxon>
        <taxon>Desulfobacteria</taxon>
        <taxon>Desulfobacterales</taxon>
        <taxon>Desulfobacteraceae</taxon>
        <taxon>Candidatus Magnetoglobus</taxon>
    </lineage>
</organism>
<keyword evidence="1 3" id="KW-0597">Phosphoprotein</keyword>
<evidence type="ECO:0000256" key="2">
    <source>
        <dbReference type="ARBA" id="ARBA00023012"/>
    </source>
</evidence>
<dbReference type="EMBL" id="ATBP01002308">
    <property type="protein sequence ID" value="ETR66003.1"/>
    <property type="molecule type" value="Genomic_DNA"/>
</dbReference>
<evidence type="ECO:0000313" key="6">
    <source>
        <dbReference type="Proteomes" id="UP000189670"/>
    </source>
</evidence>
<feature type="modified residue" description="4-aspartylphosphate" evidence="3">
    <location>
        <position position="43"/>
    </location>
</feature>
<dbReference type="CDD" id="cd17546">
    <property type="entry name" value="REC_hyHK_CKI1_RcsC-like"/>
    <property type="match status" value="1"/>
</dbReference>
<evidence type="ECO:0000259" key="4">
    <source>
        <dbReference type="PROSITE" id="PS50110"/>
    </source>
</evidence>
<reference evidence="6" key="1">
    <citation type="submission" date="2012-11" db="EMBL/GenBank/DDBJ databases">
        <authorList>
            <person name="Lucero-Rivera Y.E."/>
            <person name="Tovar-Ramirez D."/>
        </authorList>
    </citation>
    <scope>NUCLEOTIDE SEQUENCE [LARGE SCALE GENOMIC DNA]</scope>
    <source>
        <strain evidence="6">Araruama</strain>
    </source>
</reference>
<accession>A0A1V1NTX8</accession>
<dbReference type="SUPFAM" id="SSF52172">
    <property type="entry name" value="CheY-like"/>
    <property type="match status" value="1"/>
</dbReference>
<proteinExistence type="predicted"/>
<dbReference type="PROSITE" id="PS50110">
    <property type="entry name" value="RESPONSE_REGULATORY"/>
    <property type="match status" value="1"/>
</dbReference>
<sequence>MRNIFALNSLLGQQEMNVRYAESGMEGINLLLKHPDIDIVLMDIMMPEMDGYETIRKIRGMNQFKNLPIIALTAKAMKGDREKCIQAGASDYIAKPIKSEQMFSLLRVWLFQ</sequence>
<dbReference type="Gene3D" id="3.40.50.2300">
    <property type="match status" value="1"/>
</dbReference>
<keyword evidence="2" id="KW-0902">Two-component regulatory system</keyword>
<gene>
    <name evidence="5" type="ORF">OMM_13385</name>
</gene>